<dbReference type="Proteomes" id="UP001165060">
    <property type="component" value="Unassembled WGS sequence"/>
</dbReference>
<comment type="caution">
    <text evidence="2">The sequence shown here is derived from an EMBL/GenBank/DDBJ whole genome shotgun (WGS) entry which is preliminary data.</text>
</comment>
<gene>
    <name evidence="2" type="ORF">TeGR_g9338</name>
</gene>
<dbReference type="SMART" id="SM01133">
    <property type="entry name" value="DeoC"/>
    <property type="match status" value="1"/>
</dbReference>
<dbReference type="InterPro" id="IPR002915">
    <property type="entry name" value="DeoC/FbaB/LacD_aldolase"/>
</dbReference>
<dbReference type="EMBL" id="BRYB01001087">
    <property type="protein sequence ID" value="GMI42728.1"/>
    <property type="molecule type" value="Genomic_DNA"/>
</dbReference>
<evidence type="ECO:0000313" key="2">
    <source>
        <dbReference type="EMBL" id="GMI42728.1"/>
    </source>
</evidence>
<dbReference type="SUPFAM" id="SSF51569">
    <property type="entry name" value="Aldolase"/>
    <property type="match status" value="1"/>
</dbReference>
<dbReference type="InterPro" id="IPR011343">
    <property type="entry name" value="DeoC"/>
</dbReference>
<evidence type="ECO:0000313" key="3">
    <source>
        <dbReference type="Proteomes" id="UP001165060"/>
    </source>
</evidence>
<proteinExistence type="predicted"/>
<evidence type="ECO:0008006" key="4">
    <source>
        <dbReference type="Google" id="ProtNLM"/>
    </source>
</evidence>
<keyword evidence="1" id="KW-0963">Cytoplasm</keyword>
<reference evidence="2 3" key="1">
    <citation type="journal article" date="2023" name="Commun. Biol.">
        <title>Genome analysis of Parmales, the sister group of diatoms, reveals the evolutionary specialization of diatoms from phago-mixotrophs to photoautotrophs.</title>
        <authorList>
            <person name="Ban H."/>
            <person name="Sato S."/>
            <person name="Yoshikawa S."/>
            <person name="Yamada K."/>
            <person name="Nakamura Y."/>
            <person name="Ichinomiya M."/>
            <person name="Sato N."/>
            <person name="Blanc-Mathieu R."/>
            <person name="Endo H."/>
            <person name="Kuwata A."/>
            <person name="Ogata H."/>
        </authorList>
    </citation>
    <scope>NUCLEOTIDE SEQUENCE [LARGE SCALE GENOMIC DNA]</scope>
</reference>
<dbReference type="PANTHER" id="PTHR10889:SF1">
    <property type="entry name" value="DEOXYRIBOSE-PHOSPHATE ALDOLASE"/>
    <property type="match status" value="1"/>
</dbReference>
<protein>
    <recommendedName>
        <fullName evidence="4">Phosphodeoxyriboaldolase</fullName>
    </recommendedName>
</protein>
<keyword evidence="3" id="KW-1185">Reference proteome</keyword>
<dbReference type="PIRSF" id="PIRSF001357">
    <property type="entry name" value="DeoC"/>
    <property type="match status" value="1"/>
</dbReference>
<dbReference type="Gene3D" id="3.20.20.70">
    <property type="entry name" value="Aldolase class I"/>
    <property type="match status" value="2"/>
</dbReference>
<sequence length="256" mass="26027">MDPITAGAHSFLTSYLPSPPPAPAPLPATPPALPLASFIDHTLLSPSCTSRQISALCSEARAHSFAAVCVPPAHVAACVTLLAGTPVRVCAVVGFPHGNSLPSSKAAEAADCLSEGATEIDMVINVSNLKDLSALLSESPGGAVALIDPSTSAAAGSLVRALHDDMEAVAAAVHRVPGALLKVIVETCLLTPLELRLAALAFRHARGVSPVGEAMGYIKTSTGFNGAGARVEDVRVMSDIVRDAGASVKCLNGAEW</sequence>
<dbReference type="PANTHER" id="PTHR10889">
    <property type="entry name" value="DEOXYRIBOSE-PHOSPHATE ALDOLASE"/>
    <property type="match status" value="1"/>
</dbReference>
<evidence type="ECO:0000256" key="1">
    <source>
        <dbReference type="ARBA" id="ARBA00022490"/>
    </source>
</evidence>
<organism evidence="2 3">
    <name type="scientific">Tetraparma gracilis</name>
    <dbReference type="NCBI Taxonomy" id="2962635"/>
    <lineage>
        <taxon>Eukaryota</taxon>
        <taxon>Sar</taxon>
        <taxon>Stramenopiles</taxon>
        <taxon>Ochrophyta</taxon>
        <taxon>Bolidophyceae</taxon>
        <taxon>Parmales</taxon>
        <taxon>Triparmaceae</taxon>
        <taxon>Tetraparma</taxon>
    </lineage>
</organism>
<name>A0ABQ6N8V0_9STRA</name>
<accession>A0ABQ6N8V0</accession>
<dbReference type="InterPro" id="IPR013785">
    <property type="entry name" value="Aldolase_TIM"/>
</dbReference>